<dbReference type="PROSITE" id="PS50850">
    <property type="entry name" value="MFS"/>
    <property type="match status" value="1"/>
</dbReference>
<dbReference type="RefSeq" id="WP_286251342.1">
    <property type="nucleotide sequence ID" value="NZ_AP018448.1"/>
</dbReference>
<dbReference type="PANTHER" id="PTHR43385:SF1">
    <property type="entry name" value="RIBOFLAVIN TRANSPORTER RIBJ"/>
    <property type="match status" value="1"/>
</dbReference>
<gene>
    <name evidence="8" type="ORF">SGFS_035950</name>
</gene>
<dbReference type="Pfam" id="PF07690">
    <property type="entry name" value="MFS_1"/>
    <property type="match status" value="1"/>
</dbReference>
<feature type="transmembrane region" description="Helical" evidence="6">
    <location>
        <begin position="318"/>
        <end position="336"/>
    </location>
</feature>
<evidence type="ECO:0000256" key="2">
    <source>
        <dbReference type="ARBA" id="ARBA00022448"/>
    </source>
</evidence>
<dbReference type="EMBL" id="AP018448">
    <property type="protein sequence ID" value="BBC32301.1"/>
    <property type="molecule type" value="Genomic_DNA"/>
</dbReference>
<evidence type="ECO:0000313" key="8">
    <source>
        <dbReference type="EMBL" id="BBC32301.1"/>
    </source>
</evidence>
<keyword evidence="2" id="KW-0813">Transport</keyword>
<proteinExistence type="predicted"/>
<evidence type="ECO:0000256" key="1">
    <source>
        <dbReference type="ARBA" id="ARBA00004651"/>
    </source>
</evidence>
<evidence type="ECO:0000256" key="6">
    <source>
        <dbReference type="SAM" id="Phobius"/>
    </source>
</evidence>
<dbReference type="InterPro" id="IPR011701">
    <property type="entry name" value="MFS"/>
</dbReference>
<feature type="transmembrane region" description="Helical" evidence="6">
    <location>
        <begin position="163"/>
        <end position="184"/>
    </location>
</feature>
<protein>
    <recommendedName>
        <fullName evidence="7">Major facilitator superfamily (MFS) profile domain-containing protein</fullName>
    </recommendedName>
</protein>
<feature type="domain" description="Major facilitator superfamily (MFS) profile" evidence="7">
    <location>
        <begin position="40"/>
        <end position="433"/>
    </location>
</feature>
<dbReference type="Proteomes" id="UP001321542">
    <property type="component" value="Chromosome"/>
</dbReference>
<name>A0ABM7F8N0_9ACTN</name>
<dbReference type="InterPro" id="IPR052983">
    <property type="entry name" value="MFS_Riboflavin_Transporter"/>
</dbReference>
<feature type="transmembrane region" description="Helical" evidence="6">
    <location>
        <begin position="342"/>
        <end position="365"/>
    </location>
</feature>
<comment type="subcellular location">
    <subcellularLocation>
        <location evidence="1">Cell membrane</location>
        <topology evidence="1">Multi-pass membrane protein</topology>
    </subcellularLocation>
</comment>
<dbReference type="InterPro" id="IPR036259">
    <property type="entry name" value="MFS_trans_sf"/>
</dbReference>
<evidence type="ECO:0000313" key="9">
    <source>
        <dbReference type="Proteomes" id="UP001321542"/>
    </source>
</evidence>
<evidence type="ECO:0000256" key="5">
    <source>
        <dbReference type="ARBA" id="ARBA00023136"/>
    </source>
</evidence>
<feature type="transmembrane region" description="Helical" evidence="6">
    <location>
        <begin position="39"/>
        <end position="62"/>
    </location>
</feature>
<feature type="transmembrane region" description="Helical" evidence="6">
    <location>
        <begin position="130"/>
        <end position="151"/>
    </location>
</feature>
<accession>A0ABM7F8N0</accession>
<feature type="transmembrane region" description="Helical" evidence="6">
    <location>
        <begin position="407"/>
        <end position="428"/>
    </location>
</feature>
<reference evidence="8 9" key="2">
    <citation type="journal article" date="2023" name="ChemBioChem">
        <title>Acyltransferase Domain Exchange between Two Independent Type I Polyketide Synthases in the Same Producer Strain of Macrolide Antibiotics.</title>
        <authorList>
            <person name="Kudo F."/>
            <person name="Kishikawa K."/>
            <person name="Tsuboi K."/>
            <person name="Kido T."/>
            <person name="Usui T."/>
            <person name="Hashimoto J."/>
            <person name="Shin-Ya K."/>
            <person name="Miyanaga A."/>
            <person name="Eguchi T."/>
        </authorList>
    </citation>
    <scope>NUCLEOTIDE SEQUENCE [LARGE SCALE GENOMIC DNA]</scope>
    <source>
        <strain evidence="8 9">A-8890</strain>
    </source>
</reference>
<feature type="transmembrane region" description="Helical" evidence="6">
    <location>
        <begin position="282"/>
        <end position="306"/>
    </location>
</feature>
<dbReference type="SUPFAM" id="SSF103473">
    <property type="entry name" value="MFS general substrate transporter"/>
    <property type="match status" value="1"/>
</dbReference>
<evidence type="ECO:0000256" key="3">
    <source>
        <dbReference type="ARBA" id="ARBA00022692"/>
    </source>
</evidence>
<feature type="transmembrane region" description="Helical" evidence="6">
    <location>
        <begin position="106"/>
        <end position="124"/>
    </location>
</feature>
<dbReference type="Gene3D" id="1.20.1250.20">
    <property type="entry name" value="MFS general substrate transporter like domains"/>
    <property type="match status" value="2"/>
</dbReference>
<dbReference type="InterPro" id="IPR020846">
    <property type="entry name" value="MFS_dom"/>
</dbReference>
<keyword evidence="9" id="KW-1185">Reference proteome</keyword>
<feature type="transmembrane region" description="Helical" evidence="6">
    <location>
        <begin position="252"/>
        <end position="270"/>
    </location>
</feature>
<keyword evidence="3 6" id="KW-0812">Transmembrane</keyword>
<feature type="transmembrane region" description="Helical" evidence="6">
    <location>
        <begin position="74"/>
        <end position="94"/>
    </location>
</feature>
<feature type="transmembrane region" description="Helical" evidence="6">
    <location>
        <begin position="377"/>
        <end position="401"/>
    </location>
</feature>
<dbReference type="PANTHER" id="PTHR43385">
    <property type="entry name" value="RIBOFLAVIN TRANSPORTER RIBJ"/>
    <property type="match status" value="1"/>
</dbReference>
<keyword evidence="4 6" id="KW-1133">Transmembrane helix</keyword>
<evidence type="ECO:0000259" key="7">
    <source>
        <dbReference type="PROSITE" id="PS50850"/>
    </source>
</evidence>
<sequence>MSPNPHADVTAPDEPTHSTGSLRAYAASLRGYPAAAWKAAIACVLAMALSPAASSATITFFVGPVAQDFGWSQSQTLTILNIPLIASPLILPLAGRWVDRWGTRAVAVPCVALYGLFTAAIALADGNAALLLLPMLAASLCGYIGIMGLTYKVVAEWFPRHRGMGYSLFIGGATSLGGAVIAPLCRLSIDGFGWRQTYLLFALCILVIVFPAQYFLLTEPTRNPADVAAKKDGRGPGELPGMPLGAVLRSRAWLIMVTAIVLTAGVATSVRSNAVSLFGDRGYSATTVSLSLSVLLVASFVGMFLAGVAMDRSRSPRAFVPFVACLVVGTVAIFAARGGTWALLLAMALLGGVMGAESSVAPYLAGRYFGMRAFAQVQGITLIIITLLGVGLTPTLVQAAAEATGSYNGPLIALTALSVLTLALVFLLPRYPAEEKLEPAAADEAAQPESV</sequence>
<organism evidence="8 9">
    <name type="scientific">Streptomyces graminofaciens</name>
    <dbReference type="NCBI Taxonomy" id="68212"/>
    <lineage>
        <taxon>Bacteria</taxon>
        <taxon>Bacillati</taxon>
        <taxon>Actinomycetota</taxon>
        <taxon>Actinomycetes</taxon>
        <taxon>Kitasatosporales</taxon>
        <taxon>Streptomycetaceae</taxon>
        <taxon>Streptomyces</taxon>
    </lineage>
</organism>
<reference evidence="8 9" key="1">
    <citation type="journal article" date="2010" name="ChemBioChem">
        <title>Cloning and characterization of the biosynthetic gene cluster of 16-membered macrolide antibiotic FD-891: involvement of a dual functional cytochrome P450 monooxygenase catalyzing epoxidation and hydroxylation.</title>
        <authorList>
            <person name="Kudo F."/>
            <person name="Motegi A."/>
            <person name="Mizoue K."/>
            <person name="Eguchi T."/>
        </authorList>
    </citation>
    <scope>NUCLEOTIDE SEQUENCE [LARGE SCALE GENOMIC DNA]</scope>
    <source>
        <strain evidence="8 9">A-8890</strain>
    </source>
</reference>
<evidence type="ECO:0000256" key="4">
    <source>
        <dbReference type="ARBA" id="ARBA00022989"/>
    </source>
</evidence>
<keyword evidence="5 6" id="KW-0472">Membrane</keyword>
<feature type="transmembrane region" description="Helical" evidence="6">
    <location>
        <begin position="196"/>
        <end position="217"/>
    </location>
</feature>